<dbReference type="Pfam" id="PF02591">
    <property type="entry name" value="Zn_ribbon_9"/>
    <property type="match status" value="1"/>
</dbReference>
<dbReference type="EMBL" id="CP009249">
    <property type="protein sequence ID" value="APT92152.1"/>
    <property type="molecule type" value="Genomic_DNA"/>
</dbReference>
<dbReference type="STRING" id="161895.CPHO_03800"/>
<evidence type="ECO:0000313" key="4">
    <source>
        <dbReference type="EMBL" id="APT92152.1"/>
    </source>
</evidence>
<evidence type="ECO:0000259" key="2">
    <source>
        <dbReference type="Pfam" id="PF02591"/>
    </source>
</evidence>
<keyword evidence="1" id="KW-0175">Coiled coil</keyword>
<feature type="domain" description="CT398-like coiled coil hairpin" evidence="3">
    <location>
        <begin position="27"/>
        <end position="189"/>
    </location>
</feature>
<dbReference type="AlphaFoldDB" id="A0A1L7D298"/>
<dbReference type="InterPro" id="IPR056003">
    <property type="entry name" value="CT398_CC_hairpin"/>
</dbReference>
<proteinExistence type="predicted"/>
<accession>A0A1L7D298</accession>
<protein>
    <submittedName>
        <fullName evidence="4">Zn-ribbon protein</fullName>
    </submittedName>
</protein>
<dbReference type="Proteomes" id="UP000185491">
    <property type="component" value="Chromosome"/>
</dbReference>
<dbReference type="RefSeq" id="WP_075733343.1">
    <property type="nucleotide sequence ID" value="NZ_CP009249.1"/>
</dbReference>
<name>A0A1L7D298_9CORY</name>
<gene>
    <name evidence="4" type="ORF">CPHO_03800</name>
</gene>
<evidence type="ECO:0000313" key="5">
    <source>
        <dbReference type="Proteomes" id="UP000185491"/>
    </source>
</evidence>
<dbReference type="OrthoDB" id="9784388at2"/>
<evidence type="ECO:0000259" key="3">
    <source>
        <dbReference type="Pfam" id="PF24481"/>
    </source>
</evidence>
<dbReference type="Pfam" id="PF24481">
    <property type="entry name" value="CT398_CC"/>
    <property type="match status" value="1"/>
</dbReference>
<feature type="coiled-coil region" evidence="1">
    <location>
        <begin position="100"/>
        <end position="155"/>
    </location>
</feature>
<feature type="domain" description="C4-type zinc ribbon" evidence="2">
    <location>
        <begin position="199"/>
        <end position="233"/>
    </location>
</feature>
<dbReference type="KEGG" id="cpho:CPHO_03800"/>
<dbReference type="InterPro" id="IPR003743">
    <property type="entry name" value="Zf-RING_7"/>
</dbReference>
<reference evidence="4 5" key="1">
    <citation type="submission" date="2014-08" db="EMBL/GenBank/DDBJ databases">
        <title>Complete genome sequence of Corynebacterium phocae M408/89/1(T)(=DSM 44612(T)), isolated from the common seal (Phoca vitulina).</title>
        <authorList>
            <person name="Ruckert C."/>
            <person name="Albersmeier A."/>
            <person name="Winkler A."/>
            <person name="Kalinowski J."/>
        </authorList>
    </citation>
    <scope>NUCLEOTIDE SEQUENCE [LARGE SCALE GENOMIC DNA]</scope>
    <source>
        <strain evidence="4 5">M408/89/1</strain>
    </source>
</reference>
<sequence length="235" mass="26364">MKLDVELQQKLLELANIERSLGVEVSQELPEARELVQLEAQLDRTRKAAGSARMAVDDMELEILRIQSDERKLRARERDDKAQLTAATDPDVRRDLEHDLYAAKSRIADLMSELQEAHNQIHALRNNVESHGAQVSELERKVEAARRELDSAQAAHEARPDSSQRLAELRAELPAEVLAEYDSVRHENGVGVAQFTNRACGGCYIQLPPASVNHIRTTSETLLPQCPDCGTYLVR</sequence>
<keyword evidence="5" id="KW-1185">Reference proteome</keyword>
<organism evidence="4 5">
    <name type="scientific">Corynebacterium phocae</name>
    <dbReference type="NCBI Taxonomy" id="161895"/>
    <lineage>
        <taxon>Bacteria</taxon>
        <taxon>Bacillati</taxon>
        <taxon>Actinomycetota</taxon>
        <taxon>Actinomycetes</taxon>
        <taxon>Mycobacteriales</taxon>
        <taxon>Corynebacteriaceae</taxon>
        <taxon>Corynebacterium</taxon>
    </lineage>
</organism>
<evidence type="ECO:0000256" key="1">
    <source>
        <dbReference type="SAM" id="Coils"/>
    </source>
</evidence>
<dbReference type="Gene3D" id="1.10.287.1490">
    <property type="match status" value="1"/>
</dbReference>